<dbReference type="InterPro" id="IPR036770">
    <property type="entry name" value="Ankyrin_rpt-contain_sf"/>
</dbReference>
<dbReference type="Proteomes" id="UP000054820">
    <property type="component" value="Unassembled WGS sequence"/>
</dbReference>
<evidence type="ECO:0000313" key="4">
    <source>
        <dbReference type="Proteomes" id="UP000255110"/>
    </source>
</evidence>
<reference evidence="2 4" key="2">
    <citation type="submission" date="2018-06" db="EMBL/GenBank/DDBJ databases">
        <authorList>
            <consortium name="Pathogen Informatics"/>
            <person name="Doyle S."/>
        </authorList>
    </citation>
    <scope>NUCLEOTIDE SEQUENCE [LARGE SCALE GENOMIC DNA]</scope>
    <source>
        <strain evidence="2 4">NCTC11991</strain>
    </source>
</reference>
<dbReference type="AlphaFoldDB" id="A0A378LB52"/>
<reference evidence="1 3" key="1">
    <citation type="submission" date="2015-11" db="EMBL/GenBank/DDBJ databases">
        <title>Genomic analysis of 38 Legionella species identifies large and diverse effector repertoires.</title>
        <authorList>
            <person name="Burstein D."/>
            <person name="Amaro F."/>
            <person name="Zusman T."/>
            <person name="Lifshitz Z."/>
            <person name="Cohen O."/>
            <person name="Gilbert J.A."/>
            <person name="Pupko T."/>
            <person name="Shuman H.A."/>
            <person name="Segal G."/>
        </authorList>
    </citation>
    <scope>NUCLEOTIDE SEQUENCE [LARGE SCALE GENOMIC DNA]</scope>
    <source>
        <strain evidence="1 3">SC-18-C9</strain>
    </source>
</reference>
<dbReference type="EMBL" id="UGOY01000001">
    <property type="protein sequence ID" value="STY23937.1"/>
    <property type="molecule type" value="Genomic_DNA"/>
</dbReference>
<gene>
    <name evidence="1" type="ORF">Lstg_2770</name>
    <name evidence="2" type="ORF">NCTC11991_02548</name>
</gene>
<dbReference type="Proteomes" id="UP000255110">
    <property type="component" value="Unassembled WGS sequence"/>
</dbReference>
<sequence>MASSRLEVQKIILSDKLTALINTPHVRFDEINAALDEELRTVSGGRALDQLTDFIHLVSFIKAKHFSNPIRALQLFADKETPPETRKALIKAIGMAPERDDRIYDIVCLLAQNDKLVRYFDMTHLTPLRFAMREREDSYVEEHSAWYLAFDLFGLCKKLPHELIPLVAKLLSATYPSTEDLQALELFFNYLDKFKLLQNEIIAAMLPQLKNKKSIENLQSLLIYLQQNDLLKPQILEYTLPLLHQLDALKIFFSVYSEELRSAKSCQETLEKLPPYCQLSLLEESSFDDVVTTNTPLHLAVIQRNLFSLNQALHLANAKFLLATSYDNTALVLACKLADKQSAQLILSRMRELGCDVNQADHHGMTALHWARFYHFDDLATELIAAGAKEELKATNGKNSIYFSKHQFILADFKIEGGSEIIEDNFKLHNCALTDIAFHAEKIALNLKLTNSDEVMDLYQSDERAQIRTSNRFYLFFKTFRPRLVDWLEKQREMDYQVSHQATPS</sequence>
<evidence type="ECO:0000313" key="3">
    <source>
        <dbReference type="Proteomes" id="UP000054820"/>
    </source>
</evidence>
<dbReference type="RefSeq" id="WP_058478296.1">
    <property type="nucleotide sequence ID" value="NZ_CAAAIO010000037.1"/>
</dbReference>
<keyword evidence="3" id="KW-1185">Reference proteome</keyword>
<organism evidence="2 4">
    <name type="scientific">Legionella steigerwaltii</name>
    <dbReference type="NCBI Taxonomy" id="460"/>
    <lineage>
        <taxon>Bacteria</taxon>
        <taxon>Pseudomonadati</taxon>
        <taxon>Pseudomonadota</taxon>
        <taxon>Gammaproteobacteria</taxon>
        <taxon>Legionellales</taxon>
        <taxon>Legionellaceae</taxon>
        <taxon>Legionella</taxon>
    </lineage>
</organism>
<dbReference type="OrthoDB" id="8960888at2"/>
<evidence type="ECO:0000313" key="2">
    <source>
        <dbReference type="EMBL" id="STY23937.1"/>
    </source>
</evidence>
<dbReference type="NCBIfam" id="NF043027">
    <property type="entry name" value="T4SS_AnkQ"/>
    <property type="match status" value="1"/>
</dbReference>
<dbReference type="STRING" id="460.Lstg_2770"/>
<protein>
    <submittedName>
        <fullName evidence="2">Ankyrin repeat-containing protein</fullName>
    </submittedName>
</protein>
<dbReference type="Gene3D" id="1.25.40.20">
    <property type="entry name" value="Ankyrin repeat-containing domain"/>
    <property type="match status" value="1"/>
</dbReference>
<dbReference type="SUPFAM" id="SSF48403">
    <property type="entry name" value="Ankyrin repeat"/>
    <property type="match status" value="1"/>
</dbReference>
<proteinExistence type="predicted"/>
<dbReference type="InterPro" id="IPR050019">
    <property type="entry name" value="T4SS_AnkQ"/>
</dbReference>
<name>A0A378LB52_9GAMM</name>
<accession>A0A378LB52</accession>
<dbReference type="EMBL" id="LNYZ01000029">
    <property type="protein sequence ID" value="KTD71914.1"/>
    <property type="molecule type" value="Genomic_DNA"/>
</dbReference>
<evidence type="ECO:0000313" key="1">
    <source>
        <dbReference type="EMBL" id="KTD71914.1"/>
    </source>
</evidence>